<keyword evidence="2" id="KW-0677">Repeat</keyword>
<keyword evidence="3" id="KW-0611">Plant defense</keyword>
<dbReference type="PRINTS" id="PR00364">
    <property type="entry name" value="DISEASERSIST"/>
</dbReference>
<name>A0ABC8KZV7_ERUVS</name>
<comment type="caution">
    <text evidence="5">The sequence shown here is derived from an EMBL/GenBank/DDBJ whole genome shotgun (WGS) entry which is preliminary data.</text>
</comment>
<dbReference type="Pfam" id="PF01582">
    <property type="entry name" value="TIR"/>
    <property type="match status" value="2"/>
</dbReference>
<dbReference type="InterPro" id="IPR032675">
    <property type="entry name" value="LRR_dom_sf"/>
</dbReference>
<feature type="domain" description="TIR" evidence="4">
    <location>
        <begin position="5"/>
        <end position="143"/>
    </location>
</feature>
<dbReference type="PROSITE" id="PS50104">
    <property type="entry name" value="TIR"/>
    <property type="match status" value="2"/>
</dbReference>
<gene>
    <name evidence="5" type="ORF">ERUC_LOCUS30542</name>
</gene>
<dbReference type="PANTHER" id="PTHR11017:SF456">
    <property type="entry name" value="DISEASE RESISTANCE PROTEIN RRS1"/>
    <property type="match status" value="1"/>
</dbReference>
<dbReference type="SUPFAM" id="SSF46785">
    <property type="entry name" value="Winged helix' DNA-binding domain"/>
    <property type="match status" value="2"/>
</dbReference>
<protein>
    <recommendedName>
        <fullName evidence="4">TIR domain-containing protein</fullName>
    </recommendedName>
</protein>
<dbReference type="InterPro" id="IPR058192">
    <property type="entry name" value="WHD_ROQ1-like"/>
</dbReference>
<dbReference type="Pfam" id="PF23282">
    <property type="entry name" value="WHD_ROQ1"/>
    <property type="match status" value="2"/>
</dbReference>
<dbReference type="InterPro" id="IPR000157">
    <property type="entry name" value="TIR_dom"/>
</dbReference>
<evidence type="ECO:0000256" key="3">
    <source>
        <dbReference type="ARBA" id="ARBA00022821"/>
    </source>
</evidence>
<dbReference type="InterPro" id="IPR002182">
    <property type="entry name" value="NB-ARC"/>
</dbReference>
<keyword evidence="1" id="KW-0433">Leucine-rich repeat</keyword>
<dbReference type="Pfam" id="PF00931">
    <property type="entry name" value="NB-ARC"/>
    <property type="match status" value="1"/>
</dbReference>
<dbReference type="InterPro" id="IPR036390">
    <property type="entry name" value="WH_DNA-bd_sf"/>
</dbReference>
<dbReference type="Gene3D" id="3.40.50.300">
    <property type="entry name" value="P-loop containing nucleotide triphosphate hydrolases"/>
    <property type="match status" value="1"/>
</dbReference>
<dbReference type="SMART" id="SM00255">
    <property type="entry name" value="TIR"/>
    <property type="match status" value="1"/>
</dbReference>
<dbReference type="PANTHER" id="PTHR11017">
    <property type="entry name" value="LEUCINE-RICH REPEAT-CONTAINING PROTEIN"/>
    <property type="match status" value="1"/>
</dbReference>
<evidence type="ECO:0000256" key="2">
    <source>
        <dbReference type="ARBA" id="ARBA00022737"/>
    </source>
</evidence>
<dbReference type="EMBL" id="CAKOAT010397376">
    <property type="protein sequence ID" value="CAH8366216.1"/>
    <property type="molecule type" value="Genomic_DNA"/>
</dbReference>
<feature type="non-terminal residue" evidence="5">
    <location>
        <position position="1187"/>
    </location>
</feature>
<evidence type="ECO:0000313" key="5">
    <source>
        <dbReference type="EMBL" id="CAH8366216.1"/>
    </source>
</evidence>
<sequence>MTDWETAEQVVYISCVDEEVRYSFVSHLAEALRRIGLNEVFIDCENHLSKDAKAVVERARVSVMVLPGNCDPSKEYTDKLTQVLNCNKEDDQVVVPVLYSVGTLEGEWRRVLQNMSGLSQGHESRNEDSELVKEIVRDVYEKHFSVERVGVYSKLLEIEKMVNKQPLGTRYVGIWGMPGIGKTTLAQAVFDQMYGEFDAYCFIEDYNKVYHEKGLNRLMNEQFWEKIPVPGGIPTKLGLRKHKLKKKRVLVVLDDVRDPMLAKNFLRMSDWFAPESLFIITSRDKQVFRHCSVSQIYEVHGLDETEALQLFLLCASMKGMTEQNLPMEVIKYANGNPLALNIYASELKGKKELSGMEALKQHPPSEILDAFISSYDTLSDSEKNIFLDIACFFQGENVDYVMQLLDGCGFFPHVGIDVLVDKCLVTISENRVQMHNLTRDVGRKLIISDAVLNERRSRLWDPLCIKYILEDNEDAEHEGTEEIEGMFLDTSGLSFDNLEMLKTIRLSHSQQLVDIDDLLEAHNLEVIDLQGCTRLQSFPATGQLLHLRVVNLSGCAEIKSFPEVPPNVEILQLQGTGITELPLSIVKSNDRELVNLLTDIPVLSGVSNLEQTDLESLTSLLNKGSSIQNPGKLICLDLKDCSRLQCLPNIVSLELLNVLDLSGCSDLKNIQGFPRNLKELHLAGTAVGEVPQLPQSLEVLNAHGCASLKSINLDPEKFPMHYTFSNCFSLSPQVVNLFLEKALANIKHVPRDHQQELNKASTFSFCAPSHDDHNSALDLLPGSSVMAQLNPSWRNTLVGFAMLVEFALPEDFCDATGFGISCVCRWKDKEGSSHRIERSMHFWAPGKGVPKKDHVFVFCDVKMRPNTDEGSDPDIWADLVVFEFFPVGKQKKRLDDSCTVKRCGVSAIPAAAGNTSHKMSSSGSFFDPVEFSGYKFKEVLRVRYDGLEEIDKALFLYIAGLFNDEDLDMVAPLIARIDLDVSFGLKVLANMSLIHVSSSGEILMHYLLRQMGKEILHGQSMLPRSLKEDSIGDFEKASFAFSSSCNWKYDVFPSFRWEDICKNFLNHFISSLERRLITTFYSTEIERGNAIRESNISIVVFSKNYASSCNLLNELVEIAESKKELNQIVIPLFYEVYPLDVKEQTGEFGRQFKETCKNKAEDEKQRWCQALTDIANIRGGYTYISEN</sequence>
<evidence type="ECO:0000313" key="6">
    <source>
        <dbReference type="Proteomes" id="UP001642260"/>
    </source>
</evidence>
<dbReference type="InterPro" id="IPR042197">
    <property type="entry name" value="Apaf_helical"/>
</dbReference>
<dbReference type="AlphaFoldDB" id="A0ABC8KZV7"/>
<dbReference type="Gene3D" id="3.80.10.10">
    <property type="entry name" value="Ribonuclease Inhibitor"/>
    <property type="match status" value="2"/>
</dbReference>
<feature type="domain" description="TIR" evidence="4">
    <location>
        <begin position="1047"/>
        <end position="1187"/>
    </location>
</feature>
<dbReference type="Gene3D" id="3.40.50.10140">
    <property type="entry name" value="Toll/interleukin-1 receptor homology (TIR) domain"/>
    <property type="match status" value="2"/>
</dbReference>
<dbReference type="InterPro" id="IPR035897">
    <property type="entry name" value="Toll_tir_struct_dom_sf"/>
</dbReference>
<keyword evidence="6" id="KW-1185">Reference proteome</keyword>
<dbReference type="Gene3D" id="1.10.8.430">
    <property type="entry name" value="Helical domain of apoptotic protease-activating factors"/>
    <property type="match status" value="1"/>
</dbReference>
<dbReference type="InterPro" id="IPR027417">
    <property type="entry name" value="P-loop_NTPase"/>
</dbReference>
<dbReference type="SUPFAM" id="SSF52058">
    <property type="entry name" value="L domain-like"/>
    <property type="match status" value="1"/>
</dbReference>
<evidence type="ECO:0000259" key="4">
    <source>
        <dbReference type="PROSITE" id="PS50104"/>
    </source>
</evidence>
<dbReference type="Proteomes" id="UP001642260">
    <property type="component" value="Unassembled WGS sequence"/>
</dbReference>
<dbReference type="InterPro" id="IPR044974">
    <property type="entry name" value="Disease_R_plants"/>
</dbReference>
<accession>A0ABC8KZV7</accession>
<organism evidence="5 6">
    <name type="scientific">Eruca vesicaria subsp. sativa</name>
    <name type="common">Garden rocket</name>
    <name type="synonym">Eruca sativa</name>
    <dbReference type="NCBI Taxonomy" id="29727"/>
    <lineage>
        <taxon>Eukaryota</taxon>
        <taxon>Viridiplantae</taxon>
        <taxon>Streptophyta</taxon>
        <taxon>Embryophyta</taxon>
        <taxon>Tracheophyta</taxon>
        <taxon>Spermatophyta</taxon>
        <taxon>Magnoliopsida</taxon>
        <taxon>eudicotyledons</taxon>
        <taxon>Gunneridae</taxon>
        <taxon>Pentapetalae</taxon>
        <taxon>rosids</taxon>
        <taxon>malvids</taxon>
        <taxon>Brassicales</taxon>
        <taxon>Brassicaceae</taxon>
        <taxon>Brassiceae</taxon>
        <taxon>Eruca</taxon>
    </lineage>
</organism>
<evidence type="ECO:0000256" key="1">
    <source>
        <dbReference type="ARBA" id="ARBA00022614"/>
    </source>
</evidence>
<proteinExistence type="predicted"/>
<dbReference type="GO" id="GO:0006952">
    <property type="term" value="P:defense response"/>
    <property type="evidence" value="ECO:0007669"/>
    <property type="project" value="UniProtKB-KW"/>
</dbReference>
<dbReference type="SUPFAM" id="SSF52200">
    <property type="entry name" value="Toll/Interleukin receptor TIR domain"/>
    <property type="match status" value="2"/>
</dbReference>
<reference evidence="5 6" key="1">
    <citation type="submission" date="2022-03" db="EMBL/GenBank/DDBJ databases">
        <authorList>
            <person name="Macdonald S."/>
            <person name="Ahmed S."/>
            <person name="Newling K."/>
        </authorList>
    </citation>
    <scope>NUCLEOTIDE SEQUENCE [LARGE SCALE GENOMIC DNA]</scope>
</reference>
<dbReference type="SUPFAM" id="SSF52540">
    <property type="entry name" value="P-loop containing nucleoside triphosphate hydrolases"/>
    <property type="match status" value="1"/>
</dbReference>